<organism evidence="2">
    <name type="scientific">Mycobacterium kansasii</name>
    <dbReference type="NCBI Taxonomy" id="1768"/>
    <lineage>
        <taxon>Bacteria</taxon>
        <taxon>Bacillati</taxon>
        <taxon>Actinomycetota</taxon>
        <taxon>Actinomycetes</taxon>
        <taxon>Mycobacteriales</taxon>
        <taxon>Mycobacteriaceae</taxon>
        <taxon>Mycobacterium</taxon>
    </lineage>
</organism>
<feature type="region of interest" description="Disordered" evidence="1">
    <location>
        <begin position="116"/>
        <end position="149"/>
    </location>
</feature>
<dbReference type="AlphaFoldDB" id="A0A653EUU4"/>
<feature type="compositionally biased region" description="Basic and acidic residues" evidence="1">
    <location>
        <begin position="116"/>
        <end position="131"/>
    </location>
</feature>
<sequence length="307" mass="32408">MSRFGPAPGSRCSRHGIAPHKPLACNEISYVGTPTAMAFRQRGADPGCRAWPRTAVVGDDAAGIFGFQNAITQIGNRPRRPGPTLSGFVRISPSAEASCVYATASGCGVTCNGRQRREKERGHEHRIERTRSCRPQGADPVHRGGGDPGPCRAAVRAGPLAGPESLRGPFRLRPAVQHAVGADAFSVPPDLHHPQRAVPRQLDPGPVLRGTDVASVRRGGPQGAGRDRAGRGRRRPSSFPLGQCPAGRHPLYRHRERLLEPLRPSPVSVAGHAVDAPARRQAGQDPVPPGTPVAVRSAVPAAQLGPP</sequence>
<feature type="region of interest" description="Disordered" evidence="1">
    <location>
        <begin position="262"/>
        <end position="307"/>
    </location>
</feature>
<protein>
    <submittedName>
        <fullName evidence="2">Uncharacterized protein</fullName>
    </submittedName>
</protein>
<accession>A0A653EUU4</accession>
<name>A0A653EUU4_MYCKA</name>
<reference evidence="2" key="1">
    <citation type="submission" date="2019-05" db="EMBL/GenBank/DDBJ databases">
        <authorList>
            <person name="Naeem R."/>
            <person name="Antony C."/>
            <person name="Guan Q."/>
        </authorList>
    </citation>
    <scope>NUCLEOTIDE SEQUENCE</scope>
    <source>
        <strain evidence="2">3</strain>
    </source>
</reference>
<dbReference type="EMBL" id="LR589308">
    <property type="protein sequence ID" value="VTP01324.1"/>
    <property type="molecule type" value="Genomic_DNA"/>
</dbReference>
<feature type="region of interest" description="Disordered" evidence="1">
    <location>
        <begin position="187"/>
        <end position="249"/>
    </location>
</feature>
<evidence type="ECO:0000256" key="1">
    <source>
        <dbReference type="SAM" id="MobiDB-lite"/>
    </source>
</evidence>
<evidence type="ECO:0000313" key="2">
    <source>
        <dbReference type="EMBL" id="VTP01324.1"/>
    </source>
</evidence>
<gene>
    <name evidence="2" type="ORF">BIN_B_02878</name>
</gene>
<proteinExistence type="predicted"/>